<dbReference type="InterPro" id="IPR038718">
    <property type="entry name" value="SNF2-like_sf"/>
</dbReference>
<sequence length="912" mass="101627">MWTLSPDIDLSNDNIPTADAERQLLTAKEILHRLNSQAGLVLADEVGMGKTFVALAVAASVVRSTDHERPVVVMVPPSVVDKWPREWNVFARNCLDDSSDIRVSGAIRRGTEFLKLLDDPPGRRKHIIFLTHGALNRTVTDPFVRLSLLHRALGKRAELQRHKKRIIEEASFLVGDPRFADSELVEKLLSAQESRWMQIWNNHESSKKIDDDPVPAALLKAIDRRLISGLQEALLELPINRSKYFNERLKAAKAALTAAMKDVWSASLTRLDESLPLLILDEAHHVKNNNKTASLFSNETVDAEVNHVGRGALGGMFGRMLFLTATPFQLGHHELLNVLGRFDGIRWETQEQRAVFAETQESLRTALDAAQLRVQNFQKRWSALDPIADAALATDGNVADIEPLTLSPTAQAAVIAANDAQAAAMSAQQSLRPWVIRHVKPNTIERRKYRPGASVLGGGLPDRGLQIDGTYALPFLLSGRADAVARLTRNSNESTRSLFAYGITSSFEAYRRTRTSGSAAVDDSDEDTTVSTTHPQLAWYLGQIDECLPDQPQLMAKHPKIAATVAAALELWSRGSKVLIFCFYRETGRALRLHISRAIEGRTRDLARESLNLPNATDDEIDSELHRLSDRLLRSDSASFSTVRSHIRSWTTALEAEEQDQLVDIAIRFLRTDSFLVRFVKPRQNTTVDDLLQAMEHANPEGVTLRERVQAFAQFLSKREVEDRTRILGVLQSMKTGDITVDDIDPAEHSPQNQTIAPNVRLANGEVKPETRQRLMAAFNSPFFPDVLVASSVMAEGVDLHTACRHVIHHDLDWNPATLEQRTGRLDRIGSAALLEKQPVVVYEPYLGGTHDEKMFRVVKERERWFGVVMGDTRTSGEPTDHLPLPATLAARLTMDLAVHDVTESAERGEGH</sequence>
<dbReference type="EMBL" id="FTNT01000014">
    <property type="protein sequence ID" value="SIS21993.1"/>
    <property type="molecule type" value="Genomic_DNA"/>
</dbReference>
<evidence type="ECO:0000259" key="2">
    <source>
        <dbReference type="PROSITE" id="PS51194"/>
    </source>
</evidence>
<dbReference type="STRING" id="1344003.SAMN05445060_3859"/>
<keyword evidence="1" id="KW-0378">Hydrolase</keyword>
<keyword evidence="3" id="KW-0347">Helicase</keyword>
<keyword evidence="3" id="KW-0067">ATP-binding</keyword>
<accession>A0A1N7HB42</accession>
<dbReference type="SMART" id="SM00487">
    <property type="entry name" value="DEXDc"/>
    <property type="match status" value="1"/>
</dbReference>
<dbReference type="InterPro" id="IPR014001">
    <property type="entry name" value="Helicase_ATP-bd"/>
</dbReference>
<protein>
    <submittedName>
        <fullName evidence="3">Helicase conserved C-terminal domain-containing protein</fullName>
    </submittedName>
</protein>
<organism evidence="3 4">
    <name type="scientific">Williamsia sterculiae</name>
    <dbReference type="NCBI Taxonomy" id="1344003"/>
    <lineage>
        <taxon>Bacteria</taxon>
        <taxon>Bacillati</taxon>
        <taxon>Actinomycetota</taxon>
        <taxon>Actinomycetes</taxon>
        <taxon>Mycobacteriales</taxon>
        <taxon>Nocardiaceae</taxon>
        <taxon>Williamsia</taxon>
    </lineage>
</organism>
<evidence type="ECO:0000313" key="3">
    <source>
        <dbReference type="EMBL" id="SIS21993.1"/>
    </source>
</evidence>
<evidence type="ECO:0000313" key="4">
    <source>
        <dbReference type="Proteomes" id="UP000186218"/>
    </source>
</evidence>
<dbReference type="PANTHER" id="PTHR10799">
    <property type="entry name" value="SNF2/RAD54 HELICASE FAMILY"/>
    <property type="match status" value="1"/>
</dbReference>
<dbReference type="InterPro" id="IPR049730">
    <property type="entry name" value="SNF2/RAD54-like_C"/>
</dbReference>
<dbReference type="SMART" id="SM00490">
    <property type="entry name" value="HELICc"/>
    <property type="match status" value="1"/>
</dbReference>
<feature type="domain" description="Helicase C-terminal" evidence="2">
    <location>
        <begin position="687"/>
        <end position="876"/>
    </location>
</feature>
<dbReference type="RefSeq" id="WP_076482666.1">
    <property type="nucleotide sequence ID" value="NZ_FTNT01000014.1"/>
</dbReference>
<reference evidence="3 4" key="1">
    <citation type="submission" date="2017-01" db="EMBL/GenBank/DDBJ databases">
        <authorList>
            <person name="Mah S.A."/>
            <person name="Swanson W.J."/>
            <person name="Moy G.W."/>
            <person name="Vacquier V.D."/>
        </authorList>
    </citation>
    <scope>NUCLEOTIDE SEQUENCE [LARGE SCALE GENOMIC DNA]</scope>
    <source>
        <strain evidence="3 4">CPCC 203464</strain>
    </source>
</reference>
<dbReference type="InterPro" id="IPR000330">
    <property type="entry name" value="SNF2_N"/>
</dbReference>
<dbReference type="OrthoDB" id="9814088at2"/>
<dbReference type="Pfam" id="PF00176">
    <property type="entry name" value="SNF2-rel_dom"/>
    <property type="match status" value="1"/>
</dbReference>
<dbReference type="GO" id="GO:0005524">
    <property type="term" value="F:ATP binding"/>
    <property type="evidence" value="ECO:0007669"/>
    <property type="project" value="InterPro"/>
</dbReference>
<keyword evidence="4" id="KW-1185">Reference proteome</keyword>
<dbReference type="GO" id="GO:0004386">
    <property type="term" value="F:helicase activity"/>
    <property type="evidence" value="ECO:0007669"/>
    <property type="project" value="UniProtKB-KW"/>
</dbReference>
<dbReference type="SUPFAM" id="SSF52540">
    <property type="entry name" value="P-loop containing nucleoside triphosphate hydrolases"/>
    <property type="match status" value="2"/>
</dbReference>
<dbReference type="AlphaFoldDB" id="A0A1N7HB42"/>
<dbReference type="GO" id="GO:0016787">
    <property type="term" value="F:hydrolase activity"/>
    <property type="evidence" value="ECO:0007669"/>
    <property type="project" value="UniProtKB-KW"/>
</dbReference>
<dbReference type="Gene3D" id="3.40.50.10810">
    <property type="entry name" value="Tandem AAA-ATPase domain"/>
    <property type="match status" value="2"/>
</dbReference>
<dbReference type="CDD" id="cd18793">
    <property type="entry name" value="SF2_C_SNF"/>
    <property type="match status" value="1"/>
</dbReference>
<dbReference type="InterPro" id="IPR027417">
    <property type="entry name" value="P-loop_NTPase"/>
</dbReference>
<dbReference type="Proteomes" id="UP000186218">
    <property type="component" value="Unassembled WGS sequence"/>
</dbReference>
<dbReference type="Gene3D" id="3.40.50.300">
    <property type="entry name" value="P-loop containing nucleotide triphosphate hydrolases"/>
    <property type="match status" value="1"/>
</dbReference>
<keyword evidence="3" id="KW-0547">Nucleotide-binding</keyword>
<dbReference type="Pfam" id="PF00271">
    <property type="entry name" value="Helicase_C"/>
    <property type="match status" value="1"/>
</dbReference>
<gene>
    <name evidence="3" type="ORF">SAMN05445060_3859</name>
</gene>
<dbReference type="PROSITE" id="PS51194">
    <property type="entry name" value="HELICASE_CTER"/>
    <property type="match status" value="1"/>
</dbReference>
<name>A0A1N7HB42_9NOCA</name>
<evidence type="ECO:0000256" key="1">
    <source>
        <dbReference type="ARBA" id="ARBA00022801"/>
    </source>
</evidence>
<dbReference type="InterPro" id="IPR001650">
    <property type="entry name" value="Helicase_C-like"/>
</dbReference>
<proteinExistence type="predicted"/>